<dbReference type="RefSeq" id="WP_129352841.1">
    <property type="nucleotide sequence ID" value="NZ_CP012670.1"/>
</dbReference>
<dbReference type="AlphaFoldDB" id="A0A4P2Q8B7"/>
<protein>
    <submittedName>
        <fullName evidence="1">Uncharacterized protein</fullName>
    </submittedName>
</protein>
<name>A0A4P2Q8B7_SORCE</name>
<dbReference type="EMBL" id="CP012670">
    <property type="protein sequence ID" value="AUX25729.1"/>
    <property type="molecule type" value="Genomic_DNA"/>
</dbReference>
<evidence type="ECO:0000313" key="2">
    <source>
        <dbReference type="Proteomes" id="UP000295781"/>
    </source>
</evidence>
<reference evidence="1 2" key="1">
    <citation type="submission" date="2015-09" db="EMBL/GenBank/DDBJ databases">
        <title>Sorangium comparison.</title>
        <authorList>
            <person name="Zaburannyi N."/>
            <person name="Bunk B."/>
            <person name="Overmann J."/>
            <person name="Mueller R."/>
        </authorList>
    </citation>
    <scope>NUCLEOTIDE SEQUENCE [LARGE SCALE GENOMIC DNA]</scope>
    <source>
        <strain evidence="1 2">So ceGT47</strain>
    </source>
</reference>
<gene>
    <name evidence="1" type="ORF">SOCEGT47_062780</name>
</gene>
<accession>A0A4P2Q8B7</accession>
<evidence type="ECO:0000313" key="1">
    <source>
        <dbReference type="EMBL" id="AUX25729.1"/>
    </source>
</evidence>
<dbReference type="Proteomes" id="UP000295781">
    <property type="component" value="Chromosome"/>
</dbReference>
<proteinExistence type="predicted"/>
<organism evidence="1 2">
    <name type="scientific">Sorangium cellulosum</name>
    <name type="common">Polyangium cellulosum</name>
    <dbReference type="NCBI Taxonomy" id="56"/>
    <lineage>
        <taxon>Bacteria</taxon>
        <taxon>Pseudomonadati</taxon>
        <taxon>Myxococcota</taxon>
        <taxon>Polyangia</taxon>
        <taxon>Polyangiales</taxon>
        <taxon>Polyangiaceae</taxon>
        <taxon>Sorangium</taxon>
    </lineage>
</organism>
<sequence length="178" mass="19524">MIMLDLRDLSAFSSATRALLTTCSEAASVMLWKFHTPPAGHGSWQVREGLAFLEDPIKVVALWDAPATDVLQSHGNEKDATEYGAYAVAIALADHLGFKVLGRTHQGSGTDWLMIRKGEPANDYYKLEVSGISRINTQKPEARLAEKTTQGRGGDWKRPGLAVVARFEDLRVLSEGWA</sequence>